<dbReference type="EMBL" id="JAFJZO010000020">
    <property type="protein sequence ID" value="KAG5506401.1"/>
    <property type="molecule type" value="Genomic_DNA"/>
</dbReference>
<evidence type="ECO:0000313" key="2">
    <source>
        <dbReference type="EMBL" id="KAG5506401.1"/>
    </source>
</evidence>
<feature type="region of interest" description="Disordered" evidence="1">
    <location>
        <begin position="131"/>
        <end position="164"/>
    </location>
</feature>
<comment type="caution">
    <text evidence="2">The sequence shown here is derived from an EMBL/GenBank/DDBJ whole genome shotgun (WGS) entry which is preliminary data.</text>
</comment>
<dbReference type="KEGG" id="phet:94291934"/>
<reference evidence="2 3" key="1">
    <citation type="submission" date="2021-02" db="EMBL/GenBank/DDBJ databases">
        <title>Porcisia hertigi Genome sequencing and assembly.</title>
        <authorList>
            <person name="Almutairi H."/>
            <person name="Gatherer D."/>
        </authorList>
    </citation>
    <scope>NUCLEOTIDE SEQUENCE [LARGE SCALE GENOMIC DNA]</scope>
    <source>
        <strain evidence="2 3">C119</strain>
    </source>
</reference>
<dbReference type="Proteomes" id="UP000674318">
    <property type="component" value="Unassembled WGS sequence"/>
</dbReference>
<accession>A0A836I840</accession>
<proteinExistence type="predicted"/>
<organism evidence="2 3">
    <name type="scientific">Porcisia hertigi</name>
    <dbReference type="NCBI Taxonomy" id="2761500"/>
    <lineage>
        <taxon>Eukaryota</taxon>
        <taxon>Discoba</taxon>
        <taxon>Euglenozoa</taxon>
        <taxon>Kinetoplastea</taxon>
        <taxon>Metakinetoplastina</taxon>
        <taxon>Trypanosomatida</taxon>
        <taxon>Trypanosomatidae</taxon>
        <taxon>Leishmaniinae</taxon>
        <taxon>Porcisia</taxon>
    </lineage>
</organism>
<dbReference type="RefSeq" id="XP_067757563.1">
    <property type="nucleotide sequence ID" value="XM_067901857.1"/>
</dbReference>
<sequence length="342" mass="36500">MFEEALQKAPRGELVEHIRLQRELIQRLHRRVLELESSLEALYPCSGAGGGTTTGAADCPAPQFEQQYSILSRNAHHRPFTPIDSQGVDSLSGVEPTAAAAAAAAAAASTRHIATHGEASLGDQYWSAADDGAVSAPRPRRQLPHTHTEEKAPASFARLPSSQQPPGALAGMVMSTHSPGATPAPAPTVAVSSSTAASAALLSASSVDHPTVLEGIREINYVLAAHRAGRPALPLAVVEELENIRTRLLEGFKHTYTVHDRDDVTAQGAVTARQGQGTLPRGERARLYTNPVDVSHERRADDFSDASRVCPRWISPDSSRITYGTSPHPRLVSTTHRETGLI</sequence>
<gene>
    <name evidence="2" type="ORF">JKF63_05904</name>
</gene>
<evidence type="ECO:0000256" key="1">
    <source>
        <dbReference type="SAM" id="MobiDB-lite"/>
    </source>
</evidence>
<keyword evidence="3" id="KW-1185">Reference proteome</keyword>
<dbReference type="OrthoDB" id="273868at2759"/>
<evidence type="ECO:0000313" key="3">
    <source>
        <dbReference type="Proteomes" id="UP000674318"/>
    </source>
</evidence>
<dbReference type="AlphaFoldDB" id="A0A836I840"/>
<name>A0A836I840_9TRYP</name>
<dbReference type="GeneID" id="94291934"/>
<protein>
    <submittedName>
        <fullName evidence="2">Uncharacterized protein</fullName>
    </submittedName>
</protein>